<accession>A0A8H8A1N3</accession>
<comment type="caution">
    <text evidence="3">The sequence shown here is derived from an EMBL/GenBank/DDBJ whole genome shotgun (WGS) entry which is preliminary data.</text>
</comment>
<evidence type="ECO:0000313" key="4">
    <source>
        <dbReference type="Proteomes" id="UP000673691"/>
    </source>
</evidence>
<gene>
    <name evidence="3" type="ORF">BJ554DRAFT_494</name>
</gene>
<evidence type="ECO:0008006" key="5">
    <source>
        <dbReference type="Google" id="ProtNLM"/>
    </source>
</evidence>
<proteinExistence type="predicted"/>
<keyword evidence="2" id="KW-1133">Transmembrane helix</keyword>
<feature type="compositionally biased region" description="Polar residues" evidence="1">
    <location>
        <begin position="140"/>
        <end position="149"/>
    </location>
</feature>
<dbReference type="EMBL" id="JAEFCI010000852">
    <property type="protein sequence ID" value="KAG5463291.1"/>
    <property type="molecule type" value="Genomic_DNA"/>
</dbReference>
<reference evidence="3 4" key="1">
    <citation type="journal article" name="Sci. Rep.">
        <title>Genome-scale phylogenetic analyses confirm Olpidium as the closest living zoosporic fungus to the non-flagellated, terrestrial fungi.</title>
        <authorList>
            <person name="Chang Y."/>
            <person name="Rochon D."/>
            <person name="Sekimoto S."/>
            <person name="Wang Y."/>
            <person name="Chovatia M."/>
            <person name="Sandor L."/>
            <person name="Salamov A."/>
            <person name="Grigoriev I.V."/>
            <person name="Stajich J.E."/>
            <person name="Spatafora J.W."/>
        </authorList>
    </citation>
    <scope>NUCLEOTIDE SEQUENCE [LARGE SCALE GENOMIC DNA]</scope>
    <source>
        <strain evidence="3">S191</strain>
    </source>
</reference>
<evidence type="ECO:0000256" key="2">
    <source>
        <dbReference type="SAM" id="Phobius"/>
    </source>
</evidence>
<name>A0A8H8A1N3_9FUNG</name>
<dbReference type="Proteomes" id="UP000673691">
    <property type="component" value="Unassembled WGS sequence"/>
</dbReference>
<sequence length="149" mass="17191">MRSSKPRSPSGLSVRRSRRMLSFERSLCRRAESKSVRLCVDLVAVFYVSAGALRLLFRFVFFFFFARPSPPRARAPCGRGATTCHPIPRRSESPLLRPFPSTSRGSQRRFRARHRRNALPKTRVRRNALPKTRVRRNALPKTQNADARL</sequence>
<dbReference type="AlphaFoldDB" id="A0A8H8A1N3"/>
<feature type="region of interest" description="Disordered" evidence="1">
    <location>
        <begin position="71"/>
        <end position="149"/>
    </location>
</feature>
<keyword evidence="4" id="KW-1185">Reference proteome</keyword>
<evidence type="ECO:0000313" key="3">
    <source>
        <dbReference type="EMBL" id="KAG5463291.1"/>
    </source>
</evidence>
<feature type="compositionally biased region" description="Basic residues" evidence="1">
    <location>
        <begin position="106"/>
        <end position="138"/>
    </location>
</feature>
<evidence type="ECO:0000256" key="1">
    <source>
        <dbReference type="SAM" id="MobiDB-lite"/>
    </source>
</evidence>
<keyword evidence="2" id="KW-0472">Membrane</keyword>
<keyword evidence="2" id="KW-0812">Transmembrane</keyword>
<protein>
    <recommendedName>
        <fullName evidence="5">Transmembrane protein</fullName>
    </recommendedName>
</protein>
<organism evidence="3 4">
    <name type="scientific">Olpidium bornovanus</name>
    <dbReference type="NCBI Taxonomy" id="278681"/>
    <lineage>
        <taxon>Eukaryota</taxon>
        <taxon>Fungi</taxon>
        <taxon>Fungi incertae sedis</taxon>
        <taxon>Olpidiomycota</taxon>
        <taxon>Olpidiomycotina</taxon>
        <taxon>Olpidiomycetes</taxon>
        <taxon>Olpidiales</taxon>
        <taxon>Olpidiaceae</taxon>
        <taxon>Olpidium</taxon>
    </lineage>
</organism>
<feature type="non-terminal residue" evidence="3">
    <location>
        <position position="1"/>
    </location>
</feature>
<feature type="transmembrane region" description="Helical" evidence="2">
    <location>
        <begin position="44"/>
        <end position="66"/>
    </location>
</feature>